<dbReference type="InterPro" id="IPR007527">
    <property type="entry name" value="Znf_SWIM"/>
</dbReference>
<dbReference type="GO" id="GO:0008270">
    <property type="term" value="F:zinc ion binding"/>
    <property type="evidence" value="ECO:0007669"/>
    <property type="project" value="UniProtKB-KW"/>
</dbReference>
<reference evidence="3" key="1">
    <citation type="journal article" date="2020" name="mSystems">
        <title>Genome- and Community-Level Interaction Insights into Carbon Utilization and Element Cycling Functions of Hydrothermarchaeota in Hydrothermal Sediment.</title>
        <authorList>
            <person name="Zhou Z."/>
            <person name="Liu Y."/>
            <person name="Xu W."/>
            <person name="Pan J."/>
            <person name="Luo Z.H."/>
            <person name="Li M."/>
        </authorList>
    </citation>
    <scope>NUCLEOTIDE SEQUENCE [LARGE SCALE GENOMIC DNA]</scope>
    <source>
        <strain evidence="3">SpSt-413</strain>
    </source>
</reference>
<evidence type="ECO:0000256" key="1">
    <source>
        <dbReference type="PROSITE-ProRule" id="PRU00325"/>
    </source>
</evidence>
<comment type="caution">
    <text evidence="3">The sequence shown here is derived from an EMBL/GenBank/DDBJ whole genome shotgun (WGS) entry which is preliminary data.</text>
</comment>
<protein>
    <recommendedName>
        <fullName evidence="2">SWIM-type domain-containing protein</fullName>
    </recommendedName>
</protein>
<keyword evidence="1" id="KW-0863">Zinc-finger</keyword>
<accession>A0A7C4AGJ1</accession>
<dbReference type="EMBL" id="DSRP01000323">
    <property type="protein sequence ID" value="HGG92226.1"/>
    <property type="molecule type" value="Genomic_DNA"/>
</dbReference>
<dbReference type="AlphaFoldDB" id="A0A7C4AGJ1"/>
<evidence type="ECO:0000313" key="3">
    <source>
        <dbReference type="EMBL" id="HGG92226.1"/>
    </source>
</evidence>
<feature type="domain" description="SWIM-type" evidence="2">
    <location>
        <begin position="11"/>
        <end position="46"/>
    </location>
</feature>
<organism evidence="3">
    <name type="scientific">Fundidesulfovibrio putealis</name>
    <dbReference type="NCBI Taxonomy" id="270496"/>
    <lineage>
        <taxon>Bacteria</taxon>
        <taxon>Pseudomonadati</taxon>
        <taxon>Thermodesulfobacteriota</taxon>
        <taxon>Desulfovibrionia</taxon>
        <taxon>Desulfovibrionales</taxon>
        <taxon>Desulfovibrionaceae</taxon>
        <taxon>Fundidesulfovibrio</taxon>
    </lineage>
</organism>
<dbReference type="PROSITE" id="PS50966">
    <property type="entry name" value="ZF_SWIM"/>
    <property type="match status" value="1"/>
</dbReference>
<keyword evidence="1" id="KW-0862">Zinc</keyword>
<keyword evidence="1" id="KW-0479">Metal-binding</keyword>
<proteinExistence type="predicted"/>
<evidence type="ECO:0000259" key="2">
    <source>
        <dbReference type="PROSITE" id="PS50966"/>
    </source>
</evidence>
<sequence>MPSESEPDKAYTVSLTADGAYRCHCWPFLRTRQPCKHIEQVLAGNVQPEGADTTPEPAIEFWHVREVTPVLDEGRVMKCHAPLLPIGNEHFLLTLLYDLARYGVRWTTLLERYHLPRTLSRARVEAYIQAHGRLIYGPWQEGQGYVGFTLCPVEAPLAE</sequence>
<gene>
    <name evidence="3" type="ORF">ENR59_04665</name>
</gene>
<name>A0A7C4AGJ1_9BACT</name>